<dbReference type="InterPro" id="IPR021145">
    <property type="entry name" value="Portal_protein_SPP1_Gp6-like"/>
</dbReference>
<reference evidence="1 2" key="1">
    <citation type="journal article" date="2016" name="Genome Announc.">
        <title>Whole-Genome Sequence of Rummeliibacillus stabekisii Strain PP9 Isolated from Antarctic Soil.</title>
        <authorList>
            <person name="da Mota F.F."/>
            <person name="Vollu R.E."/>
            <person name="Jurelevicius D."/>
            <person name="Seldin L."/>
        </authorList>
    </citation>
    <scope>NUCLEOTIDE SEQUENCE [LARGE SCALE GENOMIC DNA]</scope>
    <source>
        <strain evidence="1 2">PP9</strain>
    </source>
</reference>
<dbReference type="Pfam" id="PF05133">
    <property type="entry name" value="SPP1_portal"/>
    <property type="match status" value="1"/>
</dbReference>
<sequence>MHWLLGKTQTDEFIEIIENNRPKAIDTVKELYTTFNTSKFLEGVKYYFTENDILNKKVYIYDANGAKLVDGDATSEASKIPSGFHKILVDQKVGYLAGEPLSYGSKSDDKKALELIEELIGEEFEDTLPELILNASNKGKEWLHPYVDEDGEFQHIIIPAEELIPIYDTKRKDKLLAGIRFYKVTDKVVKLELWTPDDVTYYEMIDGQIFIDVTEEVNPAPHFYQGDKAMSWGNVPFVEFKNNEFGVSDLTFYKRQIDGYDSLVSTTQDVLEDIQAMVYVLKGYEGENLEEFKTMLKRYRAITMEAEEGSGVDTLSAEVPVEAYKTQRDTYTTDIYSFGQGVNPSPDIIGDAPSGEALRNLYSLLDIKASMLERKFTKALRKFMWFVAEYAKLSKKGEFNYRDITFTFNKMILTNESQIVDMAQKSLGVISQTTIIENHPWVKDVQLEQERLEKEKDDIEPLVVKEGG</sequence>
<dbReference type="KEGG" id="rst:ATY39_13995"/>
<protein>
    <recommendedName>
        <fullName evidence="3">Phage portal protein</fullName>
    </recommendedName>
</protein>
<keyword evidence="2" id="KW-1185">Reference proteome</keyword>
<dbReference type="AlphaFoldDB" id="A0A143HG15"/>
<evidence type="ECO:0000313" key="2">
    <source>
        <dbReference type="Proteomes" id="UP000076021"/>
    </source>
</evidence>
<organism evidence="1 2">
    <name type="scientific">Rummeliibacillus stabekisii</name>
    <dbReference type="NCBI Taxonomy" id="241244"/>
    <lineage>
        <taxon>Bacteria</taxon>
        <taxon>Bacillati</taxon>
        <taxon>Bacillota</taxon>
        <taxon>Bacilli</taxon>
        <taxon>Bacillales</taxon>
        <taxon>Caryophanaceae</taxon>
        <taxon>Rummeliibacillus</taxon>
    </lineage>
</organism>
<reference evidence="2" key="2">
    <citation type="submission" date="2016-03" db="EMBL/GenBank/DDBJ databases">
        <authorList>
            <person name="Ploux O."/>
        </authorList>
    </citation>
    <scope>NUCLEOTIDE SEQUENCE [LARGE SCALE GENOMIC DNA]</scope>
    <source>
        <strain evidence="2">PP9</strain>
    </source>
</reference>
<gene>
    <name evidence="1" type="ORF">ATY39_13995</name>
</gene>
<dbReference type="InterPro" id="IPR006428">
    <property type="entry name" value="Portal_SPP1-type"/>
</dbReference>
<accession>A0A143HG15</accession>
<name>A0A143HG15_9BACL</name>
<evidence type="ECO:0000313" key="1">
    <source>
        <dbReference type="EMBL" id="AMX00426.1"/>
    </source>
</evidence>
<dbReference type="Proteomes" id="UP000076021">
    <property type="component" value="Chromosome"/>
</dbReference>
<dbReference type="STRING" id="241244.ATY39_13995"/>
<evidence type="ECO:0008006" key="3">
    <source>
        <dbReference type="Google" id="ProtNLM"/>
    </source>
</evidence>
<dbReference type="EMBL" id="CP014806">
    <property type="protein sequence ID" value="AMX00426.1"/>
    <property type="molecule type" value="Genomic_DNA"/>
</dbReference>
<dbReference type="RefSeq" id="WP_066790785.1">
    <property type="nucleotide sequence ID" value="NZ_CP014806.1"/>
</dbReference>
<dbReference type="OrthoDB" id="1697867at2"/>
<dbReference type="NCBIfam" id="TIGR01538">
    <property type="entry name" value="portal_SPP1"/>
    <property type="match status" value="1"/>
</dbReference>
<proteinExistence type="predicted"/>